<dbReference type="Proteomes" id="UP000509782">
    <property type="component" value="Chromosome"/>
</dbReference>
<feature type="transmembrane region" description="Helical" evidence="9">
    <location>
        <begin position="12"/>
        <end position="34"/>
    </location>
</feature>
<name>A0A427WUM0_ACHDE</name>
<dbReference type="OrthoDB" id="9815614at2"/>
<dbReference type="EMBL" id="CP054569">
    <property type="protein sequence ID" value="QKQ49225.1"/>
    <property type="molecule type" value="Genomic_DNA"/>
</dbReference>
<evidence type="ECO:0000256" key="8">
    <source>
        <dbReference type="ARBA" id="ARBA00038436"/>
    </source>
</evidence>
<evidence type="ECO:0000313" key="12">
    <source>
        <dbReference type="EMBL" id="XAN16408.1"/>
    </source>
</evidence>
<keyword evidence="6 9" id="KW-1133">Transmembrane helix</keyword>
<dbReference type="Pfam" id="PF04290">
    <property type="entry name" value="DctQ"/>
    <property type="match status" value="1"/>
</dbReference>
<comment type="subunit">
    <text evidence="9">The complex comprises the extracytoplasmic solute receptor protein and the two transmembrane proteins.</text>
</comment>
<evidence type="ECO:0000256" key="3">
    <source>
        <dbReference type="ARBA" id="ARBA00022475"/>
    </source>
</evidence>
<reference evidence="12 14" key="2">
    <citation type="submission" date="2024-05" db="EMBL/GenBank/DDBJ databases">
        <title>Achromobacter denitrificans. BP1, complete genome.</title>
        <authorList>
            <person name="Zhang B."/>
        </authorList>
    </citation>
    <scope>NUCLEOTIDE SEQUENCE [LARGE SCALE GENOMIC DNA]</scope>
    <source>
        <strain evidence="12 14">BP1</strain>
    </source>
</reference>
<dbReference type="STRING" id="32002.BVK87_23280"/>
<dbReference type="InterPro" id="IPR055348">
    <property type="entry name" value="DctQ"/>
</dbReference>
<keyword evidence="3" id="KW-1003">Cell membrane</keyword>
<dbReference type="Proteomes" id="UP001446337">
    <property type="component" value="Chromosome"/>
</dbReference>
<evidence type="ECO:0000313" key="13">
    <source>
        <dbReference type="Proteomes" id="UP000509782"/>
    </source>
</evidence>
<evidence type="ECO:0000256" key="5">
    <source>
        <dbReference type="ARBA" id="ARBA00022692"/>
    </source>
</evidence>
<protein>
    <recommendedName>
        <fullName evidence="9">TRAP transporter small permease protein</fullName>
    </recommendedName>
</protein>
<keyword evidence="4 9" id="KW-0997">Cell inner membrane</keyword>
<evidence type="ECO:0000256" key="6">
    <source>
        <dbReference type="ARBA" id="ARBA00022989"/>
    </source>
</evidence>
<evidence type="ECO:0000313" key="14">
    <source>
        <dbReference type="Proteomes" id="UP001446337"/>
    </source>
</evidence>
<gene>
    <name evidence="12" type="ORF">AAIK43_34435</name>
    <name evidence="11" type="ORF">FOC81_21960</name>
</gene>
<dbReference type="PANTHER" id="PTHR35011:SF2">
    <property type="entry name" value="2,3-DIKETO-L-GULONATE TRAP TRANSPORTER SMALL PERMEASE PROTEIN YIAM"/>
    <property type="match status" value="1"/>
</dbReference>
<evidence type="ECO:0000256" key="7">
    <source>
        <dbReference type="ARBA" id="ARBA00023136"/>
    </source>
</evidence>
<dbReference type="GO" id="GO:0015740">
    <property type="term" value="P:C4-dicarboxylate transport"/>
    <property type="evidence" value="ECO:0007669"/>
    <property type="project" value="TreeGrafter"/>
</dbReference>
<keyword evidence="5 9" id="KW-0812">Transmembrane</keyword>
<feature type="transmembrane region" description="Helical" evidence="9">
    <location>
        <begin position="133"/>
        <end position="155"/>
    </location>
</feature>
<feature type="domain" description="Tripartite ATP-independent periplasmic transporters DctQ component" evidence="10">
    <location>
        <begin position="25"/>
        <end position="152"/>
    </location>
</feature>
<evidence type="ECO:0000256" key="9">
    <source>
        <dbReference type="RuleBase" id="RU369079"/>
    </source>
</evidence>
<feature type="transmembrane region" description="Helical" evidence="9">
    <location>
        <begin position="54"/>
        <end position="72"/>
    </location>
</feature>
<evidence type="ECO:0000313" key="11">
    <source>
        <dbReference type="EMBL" id="QKQ49225.1"/>
    </source>
</evidence>
<keyword evidence="7 9" id="KW-0472">Membrane</keyword>
<dbReference type="AlphaFoldDB" id="A0A427WUM0"/>
<accession>A0A427WUM0</accession>
<dbReference type="GeneID" id="92848273"/>
<evidence type="ECO:0000256" key="1">
    <source>
        <dbReference type="ARBA" id="ARBA00004429"/>
    </source>
</evidence>
<comment type="function">
    <text evidence="9">Part of the tripartite ATP-independent periplasmic (TRAP) transport system.</text>
</comment>
<comment type="similarity">
    <text evidence="8 9">Belongs to the TRAP transporter small permease family.</text>
</comment>
<dbReference type="PANTHER" id="PTHR35011">
    <property type="entry name" value="2,3-DIKETO-L-GULONATE TRAP TRANSPORTER SMALL PERMEASE PROTEIN YIAM"/>
    <property type="match status" value="1"/>
</dbReference>
<comment type="subcellular location">
    <subcellularLocation>
        <location evidence="1 9">Cell inner membrane</location>
        <topology evidence="1 9">Multi-pass membrane protein</topology>
    </subcellularLocation>
</comment>
<sequence length="174" mass="19325">MRLIAAVDGLNRLVCWLLAAMMLGMTLCTIWQVAVRFLLTGLGWNMAAPWTEEVARYLMIWIIFLGAGVACRHAQLIALELVVTRLPPVLGRLLRYAALLGCLAFFVLMIALGMEFVEFGEIETSPVLSMPKIWVYLAMPFGFGLMFLNTLTLIGECLLQRGDIRHAGQAHAAE</sequence>
<dbReference type="InterPro" id="IPR007387">
    <property type="entry name" value="TRAP_DctQ"/>
</dbReference>
<proteinExistence type="inferred from homology"/>
<dbReference type="GO" id="GO:0005886">
    <property type="term" value="C:plasma membrane"/>
    <property type="evidence" value="ECO:0007669"/>
    <property type="project" value="UniProtKB-SubCell"/>
</dbReference>
<evidence type="ECO:0000259" key="10">
    <source>
        <dbReference type="Pfam" id="PF04290"/>
    </source>
</evidence>
<keyword evidence="14" id="KW-1185">Reference proteome</keyword>
<evidence type="ECO:0000256" key="4">
    <source>
        <dbReference type="ARBA" id="ARBA00022519"/>
    </source>
</evidence>
<dbReference type="RefSeq" id="WP_062679660.1">
    <property type="nucleotide sequence ID" value="NZ_BLWG01000038.1"/>
</dbReference>
<keyword evidence="2 9" id="KW-0813">Transport</keyword>
<dbReference type="GO" id="GO:0022857">
    <property type="term" value="F:transmembrane transporter activity"/>
    <property type="evidence" value="ECO:0007669"/>
    <property type="project" value="UniProtKB-UniRule"/>
</dbReference>
<evidence type="ECO:0000256" key="2">
    <source>
        <dbReference type="ARBA" id="ARBA00022448"/>
    </source>
</evidence>
<reference evidence="11 13" key="1">
    <citation type="submission" date="2020-05" db="EMBL/GenBank/DDBJ databases">
        <title>FDA dAtabase for Regulatory Grade micrObial Sequences (FDA-ARGOS): Supporting development and validation of Infectious Disease Dx tests.</title>
        <authorList>
            <person name="Sproer C."/>
            <person name="Gronow S."/>
            <person name="Severitt S."/>
            <person name="Schroder I."/>
            <person name="Tallon L."/>
            <person name="Sadzewicz L."/>
            <person name="Zhao X."/>
            <person name="Vavikolanu K."/>
            <person name="Mehta A."/>
            <person name="Aluvathingal J."/>
            <person name="Nadendla S."/>
            <person name="Myers T."/>
            <person name="Yan Y."/>
            <person name="Sichtig H."/>
        </authorList>
    </citation>
    <scope>NUCLEOTIDE SEQUENCE [LARGE SCALE GENOMIC DNA]</scope>
    <source>
        <strain evidence="11 13">FDAARGOS_787</strain>
    </source>
</reference>
<organism evidence="11 13">
    <name type="scientific">Achromobacter denitrificans</name>
    <name type="common">Alcaligenes denitrificans</name>
    <dbReference type="NCBI Taxonomy" id="32002"/>
    <lineage>
        <taxon>Bacteria</taxon>
        <taxon>Pseudomonadati</taxon>
        <taxon>Pseudomonadota</taxon>
        <taxon>Betaproteobacteria</taxon>
        <taxon>Burkholderiales</taxon>
        <taxon>Alcaligenaceae</taxon>
        <taxon>Achromobacter</taxon>
    </lineage>
</organism>
<feature type="transmembrane region" description="Helical" evidence="9">
    <location>
        <begin position="93"/>
        <end position="113"/>
    </location>
</feature>
<dbReference type="EMBL" id="CP154792">
    <property type="protein sequence ID" value="XAN16408.1"/>
    <property type="molecule type" value="Genomic_DNA"/>
</dbReference>